<dbReference type="InterPro" id="IPR043161">
    <property type="entry name" value="DOCK_C_lobe_A"/>
</dbReference>
<dbReference type="PANTHER" id="PTHR45653:SF1">
    <property type="entry name" value="DEDICATOR OF CYTOKINESIS PROTEIN 1"/>
    <property type="match status" value="1"/>
</dbReference>
<dbReference type="Ensembl" id="ENSSGRT00000024649.1">
    <property type="protein sequence ID" value="ENSSGRP00000022856.1"/>
    <property type="gene ID" value="ENSSGRG00000010417.1"/>
</dbReference>
<keyword evidence="3" id="KW-0597">Phosphoprotein</keyword>
<protein>
    <submittedName>
        <fullName evidence="11">Dedicator of cytokinesis 1</fullName>
    </submittedName>
</protein>
<feature type="compositionally biased region" description="Polar residues" evidence="7">
    <location>
        <begin position="1512"/>
        <end position="1522"/>
    </location>
</feature>
<keyword evidence="2" id="KW-0963">Cytoplasm</keyword>
<dbReference type="Pfam" id="PF06920">
    <property type="entry name" value="DHR-2_Lobe_A"/>
    <property type="match status" value="1"/>
</dbReference>
<accession>A0A672LH26</accession>
<feature type="region of interest" description="Disordered" evidence="7">
    <location>
        <begin position="1340"/>
        <end position="1394"/>
    </location>
</feature>
<dbReference type="InterPro" id="IPR046770">
    <property type="entry name" value="DOCKER_Lobe_B"/>
</dbReference>
<feature type="signal peptide" evidence="8">
    <location>
        <begin position="1"/>
        <end position="15"/>
    </location>
</feature>
<evidence type="ECO:0000256" key="5">
    <source>
        <dbReference type="PROSITE-ProRule" id="PRU00983"/>
    </source>
</evidence>
<dbReference type="Gene3D" id="1.20.58.740">
    <property type="match status" value="1"/>
</dbReference>
<dbReference type="Pfam" id="PF20422">
    <property type="entry name" value="DHR-2_Lobe_B"/>
    <property type="match status" value="1"/>
</dbReference>
<dbReference type="InterPro" id="IPR016024">
    <property type="entry name" value="ARM-type_fold"/>
</dbReference>
<name>A0A672LH26_SINGR</name>
<evidence type="ECO:0000256" key="7">
    <source>
        <dbReference type="SAM" id="MobiDB-lite"/>
    </source>
</evidence>
<evidence type="ECO:0000256" key="3">
    <source>
        <dbReference type="ARBA" id="ARBA00022553"/>
    </source>
</evidence>
<dbReference type="SUPFAM" id="SSF48371">
    <property type="entry name" value="ARM repeat"/>
    <property type="match status" value="1"/>
</dbReference>
<evidence type="ECO:0000313" key="11">
    <source>
        <dbReference type="Ensembl" id="ENSSGRP00000022856.1"/>
    </source>
</evidence>
<feature type="compositionally biased region" description="Pro residues" evidence="7">
    <location>
        <begin position="1481"/>
        <end position="1508"/>
    </location>
</feature>
<feature type="region of interest" description="Disordered" evidence="7">
    <location>
        <begin position="1407"/>
        <end position="1428"/>
    </location>
</feature>
<dbReference type="Gene3D" id="2.60.40.150">
    <property type="entry name" value="C2 domain"/>
    <property type="match status" value="1"/>
</dbReference>
<dbReference type="InterPro" id="IPR032376">
    <property type="entry name" value="DOCK_N"/>
</dbReference>
<dbReference type="InterPro" id="IPR043162">
    <property type="entry name" value="DOCK_C_lobe_C"/>
</dbReference>
<dbReference type="InterPro" id="IPR027357">
    <property type="entry name" value="DOCKER_dom"/>
</dbReference>
<dbReference type="Pfam" id="PF14429">
    <property type="entry name" value="DOCK-C2"/>
    <property type="match status" value="1"/>
</dbReference>
<dbReference type="InterPro" id="IPR027007">
    <property type="entry name" value="C2_DOCK-type_domain"/>
</dbReference>
<dbReference type="InterPro" id="IPR046773">
    <property type="entry name" value="DOCKER_Lobe_C"/>
</dbReference>
<evidence type="ECO:0000256" key="6">
    <source>
        <dbReference type="SAM" id="Coils"/>
    </source>
</evidence>
<feature type="chain" id="PRO_5025650067" evidence="8">
    <location>
        <begin position="16"/>
        <end position="1522"/>
    </location>
</feature>
<keyword evidence="12" id="KW-1185">Reference proteome</keyword>
<evidence type="ECO:0000256" key="1">
    <source>
        <dbReference type="ARBA" id="ARBA00004496"/>
    </source>
</evidence>
<dbReference type="CDD" id="cd08694">
    <property type="entry name" value="C2_Dock-A"/>
    <property type="match status" value="1"/>
</dbReference>
<feature type="compositionally biased region" description="Low complexity" evidence="7">
    <location>
        <begin position="1408"/>
        <end position="1419"/>
    </location>
</feature>
<dbReference type="FunFam" id="1.25.40.410:FF:000004">
    <property type="entry name" value="Dedicator of cytokinesis protein 1"/>
    <property type="match status" value="1"/>
</dbReference>
<dbReference type="FunFam" id="2.60.40.150:FF:000044">
    <property type="entry name" value="dedicator of cytokinesis protein 1"/>
    <property type="match status" value="1"/>
</dbReference>
<reference evidence="11" key="1">
    <citation type="submission" date="2025-08" db="UniProtKB">
        <authorList>
            <consortium name="Ensembl"/>
        </authorList>
    </citation>
    <scope>IDENTIFICATION</scope>
</reference>
<dbReference type="Pfam" id="PF23554">
    <property type="entry name" value="TPR_DOCK"/>
    <property type="match status" value="1"/>
</dbReference>
<dbReference type="InterPro" id="IPR035892">
    <property type="entry name" value="C2_domain_sf"/>
</dbReference>
<evidence type="ECO:0000259" key="9">
    <source>
        <dbReference type="PROSITE" id="PS51650"/>
    </source>
</evidence>
<comment type="similarity">
    <text evidence="5">Belongs to the DOCK family.</text>
</comment>
<dbReference type="FunFam" id="1.20.58.740:FF:000004">
    <property type="entry name" value="Dedicator of cytokinesis protein 1"/>
    <property type="match status" value="1"/>
</dbReference>
<comment type="subcellular location">
    <subcellularLocation>
        <location evidence="1">Cytoplasm</location>
    </subcellularLocation>
</comment>
<evidence type="ECO:0000256" key="4">
    <source>
        <dbReference type="ARBA" id="ARBA00022658"/>
    </source>
</evidence>
<dbReference type="InterPro" id="IPR047026">
    <property type="entry name" value="DOCK1_C2"/>
</dbReference>
<evidence type="ECO:0000259" key="10">
    <source>
        <dbReference type="PROSITE" id="PS51651"/>
    </source>
</evidence>
<proteinExistence type="inferred from homology"/>
<evidence type="ECO:0000313" key="12">
    <source>
        <dbReference type="Proteomes" id="UP000472262"/>
    </source>
</evidence>
<feature type="compositionally biased region" description="Polar residues" evidence="7">
    <location>
        <begin position="1358"/>
        <end position="1382"/>
    </location>
</feature>
<evidence type="ECO:0000256" key="8">
    <source>
        <dbReference type="SAM" id="SignalP"/>
    </source>
</evidence>
<feature type="domain" description="C2 DOCK-type" evidence="9">
    <location>
        <begin position="159"/>
        <end position="342"/>
    </location>
</feature>
<keyword evidence="8" id="KW-0732">Signal</keyword>
<dbReference type="GO" id="GO:0005886">
    <property type="term" value="C:plasma membrane"/>
    <property type="evidence" value="ECO:0007669"/>
    <property type="project" value="TreeGrafter"/>
</dbReference>
<dbReference type="Proteomes" id="UP000472262">
    <property type="component" value="Unassembled WGS sequence"/>
</dbReference>
<dbReference type="InterPro" id="IPR056372">
    <property type="entry name" value="TPR_DOCK"/>
</dbReference>
<keyword evidence="6" id="KW-0175">Coiled coil</keyword>
<dbReference type="PANTHER" id="PTHR45653">
    <property type="entry name" value="DEDICATOR OF CYTOKINESIS"/>
    <property type="match status" value="1"/>
</dbReference>
<dbReference type="Gene3D" id="1.25.40.410">
    <property type="match status" value="1"/>
</dbReference>
<dbReference type="GO" id="GO:0005085">
    <property type="term" value="F:guanyl-nucleotide exchange factor activity"/>
    <property type="evidence" value="ECO:0007669"/>
    <property type="project" value="UniProtKB-KW"/>
</dbReference>
<dbReference type="Pfam" id="PF20421">
    <property type="entry name" value="DHR-2_Lobe_C"/>
    <property type="match status" value="1"/>
</dbReference>
<dbReference type="GO" id="GO:0005737">
    <property type="term" value="C:cytoplasm"/>
    <property type="evidence" value="ECO:0007669"/>
    <property type="project" value="UniProtKB-SubCell"/>
</dbReference>
<dbReference type="Pfam" id="PF16172">
    <property type="entry name" value="DOCK_N"/>
    <property type="match status" value="1"/>
</dbReference>
<keyword evidence="4" id="KW-0344">Guanine-nucleotide releasing factor</keyword>
<dbReference type="PROSITE" id="PS51651">
    <property type="entry name" value="DOCKER"/>
    <property type="match status" value="1"/>
</dbReference>
<dbReference type="InterPro" id="IPR046769">
    <property type="entry name" value="DOCKER_Lobe_A"/>
</dbReference>
<dbReference type="GO" id="GO:0031267">
    <property type="term" value="F:small GTPase binding"/>
    <property type="evidence" value="ECO:0007669"/>
    <property type="project" value="TreeGrafter"/>
</dbReference>
<evidence type="ECO:0000256" key="2">
    <source>
        <dbReference type="ARBA" id="ARBA00022490"/>
    </source>
</evidence>
<feature type="domain" description="DOCKER" evidence="10">
    <location>
        <begin position="927"/>
        <end position="1338"/>
    </location>
</feature>
<reference evidence="11" key="2">
    <citation type="submission" date="2025-09" db="UniProtKB">
        <authorList>
            <consortium name="Ensembl"/>
        </authorList>
    </citation>
    <scope>IDENTIFICATION</scope>
</reference>
<dbReference type="InterPro" id="IPR026791">
    <property type="entry name" value="DOCK"/>
</dbReference>
<dbReference type="GO" id="GO:0007520">
    <property type="term" value="P:myoblast fusion"/>
    <property type="evidence" value="ECO:0007669"/>
    <property type="project" value="TreeGrafter"/>
</dbReference>
<sequence>MLLFLTLSLVCLCVSLQDLGSEDLKREKISFVCQIVRVGRMELRDNNTKKLTSGLRRPFGVAVMDVTDIITGKMDDEDKQHFIPFQPVASENDFLQTVINKVIAAKEVNHKGQGLWVTLKLLPGDIHQIRKDFPHLVDRSTAVARKMGFPEIIMPGDVRNDIYVTLVQGDFDKGSKTTPKNVEVTMSVHDEDGKKLENVIFPGAGDEGILEYKSVIYYQVKQPRWFETIKVAIPIEDVNRSHLRFTFKHRSSQDCKDKSEKNFALSFVKLMRYDGTTLRDGEHDLIVYKAEAKKLEDSTMYLSLASTKPEMEERNPSSGKNTQNLGSFSISKDSFQISTLVCSTKLTQNVDLLGLLKWRSNTSLLQQNLRHLMKVEGGEVVKFLQDTLDALFNIMMENSDSETFDTLVFDALVFIIGLIADRKFHHFNPVLETYIRKHFSATLAYTKLTKVLKNYVENAEKLTEQLLKALKALEYIFKFIVRSRVLFNQLYENKGESDFMESLRNLFTSFNAMMNSNAEGTGGVKGAALKYVPTIVNDLKLVFDPKELSKLFSEFILKVPLGRLVKQKLNCMIDIVHSDLFTQHDCREILLPLMTEQLKLHLENHEELDSCCQLLSNILEVLYRKDVGPTQWHVQIIMEKLLRTVNRTVISMGRDSPLIVSVSLGHRAVPLGFSLFLKKRIEDFLMETFIMFKDLIGKNVYPADWVIMNMMQNKVFLRAINQYAAVLSKKFLDQTNFELQLWNNYFHLAVAFLTQESLQLENFSSDKRAKIFHKYQDMRRQIGFEIRDMWYNLGPHKIKFIPEMVGPILEMTLVPEIELRKATIPIFFDMMQCEFHFRRCFQTFENEIITKLDHEVEGGRGDEQYKVLFQKILLEHCRKHKYLATSGETFVTLVVRLLERLLDYRTIMHDESKENRMSCTVNVLNFYKEIEREEMYIRYLYKLCDLHKECDNYTEAGYTLLLHAKLLKWSEEACAAHLTQRDGYQASTQCQLKDQLYQEIINYFDKGKMWEEAIILGKELAEQYENEMFDFEQLSALLRKQAQFYENIVKVIRPKPDYFAVGYYGMGFPSFLRNKMFICRGKEYERWEDFEARLLTQFPNAEKMKTTTPPSEDIRSSSGQYIQCFTVKPILELPPKFQNKPVSEQIVSFYTVNEVQKFQYSRPVRKGEKDPDNEFANMWIERTTYVTAYKLPGILRWFEVVSVSAEEISPLENAMETMQLTNEKISNMVQRHLNDSGLPINPLSMFLNGIVDPAVMGGFTNYEKAFFTEKYIQEHANDQEKIEKLKDLIAWQIPNLAEGVRIHGEKVTEALRPFHERLEVCFKQLKEKVEKQYGVRTLPPVSDEWRGSRPRSMVRSFTMPSSQRPLSVASVTSISSDNSPSRPGSDGPLRPQRPKSQVISLLGEKRLSVSPGSPANPSAPSVPPPITPRAKLQFSLLSGSSLELNGTGYGDKGETPPPLPVKSSMGDYGNLMDNSDLASPTTPPPPLPHQRHLPPPLPSKTPPPPPPKTTRKQTSIDSGIVQ</sequence>
<feature type="coiled-coil region" evidence="6">
    <location>
        <begin position="445"/>
        <end position="472"/>
    </location>
</feature>
<organism evidence="11 12">
    <name type="scientific">Sinocyclocheilus grahami</name>
    <name type="common">Dianchi golden-line fish</name>
    <name type="synonym">Barbus grahami</name>
    <dbReference type="NCBI Taxonomy" id="75366"/>
    <lineage>
        <taxon>Eukaryota</taxon>
        <taxon>Metazoa</taxon>
        <taxon>Chordata</taxon>
        <taxon>Craniata</taxon>
        <taxon>Vertebrata</taxon>
        <taxon>Euteleostomi</taxon>
        <taxon>Actinopterygii</taxon>
        <taxon>Neopterygii</taxon>
        <taxon>Teleostei</taxon>
        <taxon>Ostariophysi</taxon>
        <taxon>Cypriniformes</taxon>
        <taxon>Cyprinidae</taxon>
        <taxon>Cyprininae</taxon>
        <taxon>Sinocyclocheilus</taxon>
    </lineage>
</organism>
<feature type="region of interest" description="Disordered" evidence="7">
    <location>
        <begin position="1443"/>
        <end position="1522"/>
    </location>
</feature>
<dbReference type="GO" id="GO:0016477">
    <property type="term" value="P:cell migration"/>
    <property type="evidence" value="ECO:0007669"/>
    <property type="project" value="TreeGrafter"/>
</dbReference>
<dbReference type="PROSITE" id="PS51650">
    <property type="entry name" value="C2_DOCK"/>
    <property type="match status" value="1"/>
</dbReference>
<dbReference type="GO" id="GO:0007264">
    <property type="term" value="P:small GTPase-mediated signal transduction"/>
    <property type="evidence" value="ECO:0007669"/>
    <property type="project" value="InterPro"/>
</dbReference>